<evidence type="ECO:0000313" key="13">
    <source>
        <dbReference type="EMBL" id="CAF1282217.1"/>
    </source>
</evidence>
<organism evidence="12 14">
    <name type="scientific">Adineta ricciae</name>
    <name type="common">Rotifer</name>
    <dbReference type="NCBI Taxonomy" id="249248"/>
    <lineage>
        <taxon>Eukaryota</taxon>
        <taxon>Metazoa</taxon>
        <taxon>Spiralia</taxon>
        <taxon>Gnathifera</taxon>
        <taxon>Rotifera</taxon>
        <taxon>Eurotatoria</taxon>
        <taxon>Bdelloidea</taxon>
        <taxon>Adinetida</taxon>
        <taxon>Adinetidae</taxon>
        <taxon>Adineta</taxon>
    </lineage>
</organism>
<keyword evidence="8" id="KW-0804">Transcription</keyword>
<comment type="function">
    <text evidence="7">Core component of RNA polymerase I (Pol I), a DNA-dependent RNA polymerase which synthesizes ribosomal RNA precursors using the four ribonucleoside triphosphates as substrates. Can mediate Pol I proofreading of the nascent RNA transcript. Anchors into the Pol I active site to monitor transcription fidelity and cleave mis-incorporated 5'-ribonucleotides.</text>
</comment>
<dbReference type="PANTHER" id="PTHR11239">
    <property type="entry name" value="DNA-DIRECTED RNA POLYMERASE"/>
    <property type="match status" value="1"/>
</dbReference>
<dbReference type="SUPFAM" id="SSF57783">
    <property type="entry name" value="Zinc beta-ribbon"/>
    <property type="match status" value="1"/>
</dbReference>
<dbReference type="GO" id="GO:0005736">
    <property type="term" value="C:RNA polymerase I complex"/>
    <property type="evidence" value="ECO:0007669"/>
    <property type="project" value="TreeGrafter"/>
</dbReference>
<evidence type="ECO:0000256" key="1">
    <source>
        <dbReference type="ARBA" id="ARBA00004604"/>
    </source>
</evidence>
<dbReference type="GO" id="GO:0003899">
    <property type="term" value="F:DNA-directed RNA polymerase activity"/>
    <property type="evidence" value="ECO:0007669"/>
    <property type="project" value="InterPro"/>
</dbReference>
<protein>
    <recommendedName>
        <fullName evidence="8">DNA-directed RNA polymerase subunit</fullName>
    </recommendedName>
</protein>
<reference evidence="12" key="1">
    <citation type="submission" date="2021-02" db="EMBL/GenBank/DDBJ databases">
        <authorList>
            <person name="Nowell W R."/>
        </authorList>
    </citation>
    <scope>NUCLEOTIDE SEQUENCE</scope>
</reference>
<dbReference type="OrthoDB" id="10056816at2759"/>
<name>A0A814SJ68_ADIRI</name>
<dbReference type="NCBIfam" id="TIGR01053">
    <property type="entry name" value="LSD1"/>
    <property type="match status" value="1"/>
</dbReference>
<comment type="function">
    <text evidence="8">DNA-dependent RNA polymerase catalyzes the transcription of DNA into RNA using the four ribonucleoside triphosphates as substrates.</text>
</comment>
<comment type="similarity">
    <text evidence="8">Belongs to the archaeal rpoM/eukaryotic RPA12/RPB9/RPC11 RNA polymerase family.</text>
</comment>
<feature type="domain" description="TFIIS-type" evidence="11">
    <location>
        <begin position="72"/>
        <end position="112"/>
    </location>
</feature>
<feature type="binding site" evidence="9">
    <location>
        <position position="31"/>
    </location>
    <ligand>
        <name>Zn(2+)</name>
        <dbReference type="ChEBI" id="CHEBI:29105"/>
        <label>1</label>
    </ligand>
</feature>
<keyword evidence="5 9" id="KW-0862">Zinc</keyword>
<dbReference type="Gene3D" id="2.20.25.10">
    <property type="match status" value="1"/>
</dbReference>
<keyword evidence="3 9" id="KW-0479">Metal-binding</keyword>
<gene>
    <name evidence="13" type="ORF">EDS130_LOCUS29619</name>
    <name evidence="12" type="ORF">XAT740_LOCUS20800</name>
</gene>
<dbReference type="AlphaFoldDB" id="A0A814SJ68"/>
<dbReference type="SMART" id="SM00440">
    <property type="entry name" value="ZnF_C2C2"/>
    <property type="match status" value="1"/>
</dbReference>
<dbReference type="Proteomes" id="UP000663828">
    <property type="component" value="Unassembled WGS sequence"/>
</dbReference>
<feature type="binding site" evidence="9">
    <location>
        <position position="13"/>
    </location>
    <ligand>
        <name>Zn(2+)</name>
        <dbReference type="ChEBI" id="CHEBI:29105"/>
        <label>1</label>
    </ligand>
</feature>
<evidence type="ECO:0000256" key="5">
    <source>
        <dbReference type="ARBA" id="ARBA00022833"/>
    </source>
</evidence>
<feature type="binding site" evidence="9">
    <location>
        <position position="10"/>
    </location>
    <ligand>
        <name>Zn(2+)</name>
        <dbReference type="ChEBI" id="CHEBI:29105"/>
        <label>1</label>
    </ligand>
</feature>
<dbReference type="Proteomes" id="UP000663852">
    <property type="component" value="Unassembled WGS sequence"/>
</dbReference>
<evidence type="ECO:0000313" key="14">
    <source>
        <dbReference type="Proteomes" id="UP000663828"/>
    </source>
</evidence>
<comment type="subcellular location">
    <subcellularLocation>
        <location evidence="1">Nucleus</location>
        <location evidence="1">Nucleolus</location>
    </subcellularLocation>
</comment>
<keyword evidence="6 8" id="KW-0539">Nucleus</keyword>
<dbReference type="CDD" id="cd10507">
    <property type="entry name" value="Zn-ribbon_RPA12"/>
    <property type="match status" value="1"/>
</dbReference>
<sequence>MSNTFDQDFCPACGTILPLPDGSSMIQCLLCRKIQDISVFHGAQSTVHVDFRSTRDERKESDAGDTVEGTMIQRKCPRCGNDEMAFTTRQLRSADEGQTVFYLCPKCSFQEIENS</sequence>
<feature type="binding site" evidence="9">
    <location>
        <position position="107"/>
    </location>
    <ligand>
        <name>Zn(2+)</name>
        <dbReference type="ChEBI" id="CHEBI:29105"/>
        <label>2</label>
    </ligand>
</feature>
<proteinExistence type="inferred from homology"/>
<dbReference type="PANTHER" id="PTHR11239:SF14">
    <property type="entry name" value="DNA-DIRECTED RNA POLYMERASE I SUBUNIT RPA12"/>
    <property type="match status" value="1"/>
</dbReference>
<dbReference type="PROSITE" id="PS00466">
    <property type="entry name" value="ZF_TFIIS_1"/>
    <property type="match status" value="1"/>
</dbReference>
<feature type="binding site" evidence="9">
    <location>
        <position position="79"/>
    </location>
    <ligand>
        <name>Zn(2+)</name>
        <dbReference type="ChEBI" id="CHEBI:29105"/>
        <label>2</label>
    </ligand>
</feature>
<keyword evidence="14" id="KW-1185">Reference proteome</keyword>
<dbReference type="PIRSF" id="PIRSF005586">
    <property type="entry name" value="RNApol_RpoM"/>
    <property type="match status" value="1"/>
</dbReference>
<evidence type="ECO:0000313" key="12">
    <source>
        <dbReference type="EMBL" id="CAF1148165.1"/>
    </source>
</evidence>
<evidence type="ECO:0000259" key="11">
    <source>
        <dbReference type="PROSITE" id="PS51133"/>
    </source>
</evidence>
<dbReference type="InterPro" id="IPR001222">
    <property type="entry name" value="Znf_TFIIS"/>
</dbReference>
<dbReference type="InterPro" id="IPR012164">
    <property type="entry name" value="Rpa12/Rpb9/Rpc10/TFS"/>
</dbReference>
<evidence type="ECO:0000256" key="8">
    <source>
        <dbReference type="PIRNR" id="PIRNR005586"/>
    </source>
</evidence>
<dbReference type="GO" id="GO:0006363">
    <property type="term" value="P:termination of RNA polymerase I transcription"/>
    <property type="evidence" value="ECO:0007669"/>
    <property type="project" value="TreeGrafter"/>
</dbReference>
<dbReference type="InterPro" id="IPR034004">
    <property type="entry name" value="Zn_ribbon_RPA12_C"/>
</dbReference>
<keyword evidence="2 8" id="KW-0240">DNA-directed RNA polymerase</keyword>
<dbReference type="Pfam" id="PF01096">
    <property type="entry name" value="Zn_ribbon_TFIIS"/>
    <property type="match status" value="1"/>
</dbReference>
<evidence type="ECO:0000256" key="2">
    <source>
        <dbReference type="ARBA" id="ARBA00022478"/>
    </source>
</evidence>
<dbReference type="EMBL" id="CAJNOR010001466">
    <property type="protein sequence ID" value="CAF1148165.1"/>
    <property type="molecule type" value="Genomic_DNA"/>
</dbReference>
<dbReference type="EMBL" id="CAJNOJ010000201">
    <property type="protein sequence ID" value="CAF1282217.1"/>
    <property type="molecule type" value="Genomic_DNA"/>
</dbReference>
<feature type="binding site" evidence="9">
    <location>
        <position position="104"/>
    </location>
    <ligand>
        <name>Zn(2+)</name>
        <dbReference type="ChEBI" id="CHEBI:29105"/>
        <label>2</label>
    </ligand>
</feature>
<feature type="binding site" evidence="9">
    <location>
        <position position="76"/>
    </location>
    <ligand>
        <name>Zn(2+)</name>
        <dbReference type="ChEBI" id="CHEBI:29105"/>
        <label>2</label>
    </ligand>
</feature>
<evidence type="ECO:0000256" key="3">
    <source>
        <dbReference type="ARBA" id="ARBA00022723"/>
    </source>
</evidence>
<evidence type="ECO:0000256" key="6">
    <source>
        <dbReference type="ARBA" id="ARBA00023242"/>
    </source>
</evidence>
<evidence type="ECO:0000256" key="9">
    <source>
        <dbReference type="PIRSR" id="PIRSR005586-1"/>
    </source>
</evidence>
<dbReference type="PROSITE" id="PS51133">
    <property type="entry name" value="ZF_TFIIS_2"/>
    <property type="match status" value="1"/>
</dbReference>
<evidence type="ECO:0000256" key="10">
    <source>
        <dbReference type="PROSITE-ProRule" id="PRU00472"/>
    </source>
</evidence>
<comment type="caution">
    <text evidence="12">The sequence shown here is derived from an EMBL/GenBank/DDBJ whole genome shotgun (WGS) entry which is preliminary data.</text>
</comment>
<accession>A0A814SJ68</accession>
<dbReference type="GO" id="GO:0008270">
    <property type="term" value="F:zinc ion binding"/>
    <property type="evidence" value="ECO:0007669"/>
    <property type="project" value="UniProtKB-KW"/>
</dbReference>
<evidence type="ECO:0000256" key="4">
    <source>
        <dbReference type="ARBA" id="ARBA00022771"/>
    </source>
</evidence>
<dbReference type="GO" id="GO:0003676">
    <property type="term" value="F:nucleic acid binding"/>
    <property type="evidence" value="ECO:0007669"/>
    <property type="project" value="InterPro"/>
</dbReference>
<evidence type="ECO:0000256" key="7">
    <source>
        <dbReference type="ARBA" id="ARBA00044497"/>
    </source>
</evidence>
<keyword evidence="4 10" id="KW-0863">Zinc-finger</keyword>